<dbReference type="InterPro" id="IPR030987">
    <property type="entry name" value="AbiV"/>
</dbReference>
<organism evidence="1 2">
    <name type="scientific">Ectopseudomonas oleovorans</name>
    <name type="common">Pseudomonas oleovorans</name>
    <dbReference type="NCBI Taxonomy" id="301"/>
    <lineage>
        <taxon>Bacteria</taxon>
        <taxon>Pseudomonadati</taxon>
        <taxon>Pseudomonadota</taxon>
        <taxon>Gammaproteobacteria</taxon>
        <taxon>Pseudomonadales</taxon>
        <taxon>Pseudomonadaceae</taxon>
        <taxon>Ectopseudomonas</taxon>
    </lineage>
</organism>
<sequence>MEVDLQTIGIRTIQEASEKGSLVFNEKSIIDEFNRACDHILVLLSDALHCFKRESWGTCVFLSITAIEEIAKADVGIYRRKGKTEDIKRSQDKTFNHQEKHRMAILPTVFMGERLEAALGKERCSELLKEAARGEFRTLREASLYFSNNNGQFETPANIVSQGRAKEFLLLALETADDRLVGCTNHSRILEAKVNEMFNLVSNP</sequence>
<dbReference type="AlphaFoldDB" id="A0A397N1K8"/>
<comment type="caution">
    <text evidence="1">The sequence shown here is derived from an EMBL/GenBank/DDBJ whole genome shotgun (WGS) entry which is preliminary data.</text>
</comment>
<dbReference type="NCBIfam" id="TIGR04498">
    <property type="entry name" value="AbiV_defense"/>
    <property type="match status" value="1"/>
</dbReference>
<dbReference type="Pfam" id="PF18728">
    <property type="entry name" value="HEPN_AbiV"/>
    <property type="match status" value="1"/>
</dbReference>
<gene>
    <name evidence="1" type="ORF">DFO61_2028</name>
</gene>
<evidence type="ECO:0000313" key="1">
    <source>
        <dbReference type="EMBL" id="RIA31312.1"/>
    </source>
</evidence>
<evidence type="ECO:0000313" key="2">
    <source>
        <dbReference type="Proteomes" id="UP000265836"/>
    </source>
</evidence>
<dbReference type="EMBL" id="QXDA01000003">
    <property type="protein sequence ID" value="RIA31312.1"/>
    <property type="molecule type" value="Genomic_DNA"/>
</dbReference>
<reference evidence="1 2" key="1">
    <citation type="submission" date="2018-08" db="EMBL/GenBank/DDBJ databases">
        <title>Genome sequencing of rice bacterial endophytes.</title>
        <authorList>
            <person name="Venturi V."/>
        </authorList>
    </citation>
    <scope>NUCLEOTIDE SEQUENCE [LARGE SCALE GENOMIC DNA]</scope>
    <source>
        <strain evidence="1 2">E1205</strain>
    </source>
</reference>
<name>A0A397N1K8_ECTOL</name>
<accession>A0A397N1K8</accession>
<dbReference type="RefSeq" id="WP_119692694.1">
    <property type="nucleotide sequence ID" value="NZ_QXDA01000003.1"/>
</dbReference>
<proteinExistence type="predicted"/>
<protein>
    <submittedName>
        <fullName evidence="1">AbiV family abortive infection protein</fullName>
    </submittedName>
</protein>
<dbReference type="Proteomes" id="UP000265836">
    <property type="component" value="Unassembled WGS sequence"/>
</dbReference>